<evidence type="ECO:0000313" key="2">
    <source>
        <dbReference type="Proteomes" id="UP000034854"/>
    </source>
</evidence>
<proteinExistence type="predicted"/>
<evidence type="ECO:0000313" key="1">
    <source>
        <dbReference type="EMBL" id="KKR87700.1"/>
    </source>
</evidence>
<accession>A0A0G0WTD6</accession>
<comment type="caution">
    <text evidence="1">The sequence shown here is derived from an EMBL/GenBank/DDBJ whole genome shotgun (WGS) entry which is preliminary data.</text>
</comment>
<protein>
    <submittedName>
        <fullName evidence="1">Uncharacterized protein</fullName>
    </submittedName>
</protein>
<name>A0A0G0WTD6_9BACT</name>
<organism evidence="1 2">
    <name type="scientific">Candidatus Curtissbacteria bacterium GW2011_GWA1_41_11</name>
    <dbReference type="NCBI Taxonomy" id="1618409"/>
    <lineage>
        <taxon>Bacteria</taxon>
        <taxon>Candidatus Curtissiibacteriota</taxon>
    </lineage>
</organism>
<dbReference type="AlphaFoldDB" id="A0A0G0WTD6"/>
<dbReference type="Proteomes" id="UP000034854">
    <property type="component" value="Unassembled WGS sequence"/>
</dbReference>
<reference evidence="1 2" key="1">
    <citation type="journal article" date="2015" name="Nature">
        <title>rRNA introns, odd ribosomes, and small enigmatic genomes across a large radiation of phyla.</title>
        <authorList>
            <person name="Brown C.T."/>
            <person name="Hug L.A."/>
            <person name="Thomas B.C."/>
            <person name="Sharon I."/>
            <person name="Castelle C.J."/>
            <person name="Singh A."/>
            <person name="Wilkins M.J."/>
            <person name="Williams K.H."/>
            <person name="Banfield J.F."/>
        </authorList>
    </citation>
    <scope>NUCLEOTIDE SEQUENCE [LARGE SCALE GENOMIC DNA]</scope>
</reference>
<dbReference type="EMBL" id="LCAG01000003">
    <property type="protein sequence ID" value="KKR87700.1"/>
    <property type="molecule type" value="Genomic_DNA"/>
</dbReference>
<gene>
    <name evidence="1" type="ORF">UU34_C0003G0042</name>
</gene>
<sequence>MEKDTENTPTKGLYYLFKDGKLTAKGRFAEMKSMFDKIVSENKSMIEEATREMREAPVDNQTLIRNWINTVSNNSLFGGSTIKQAKNKRFSKTK</sequence>